<accession>A0A098TGP9</accession>
<name>A0A098TGP9_9CYAN</name>
<dbReference type="OrthoDB" id="565403at2"/>
<sequence length="367" mass="41770">MNFLFLHIGLGKTGTSAIQSFLAINRSKLLEDSIYYPFSEKDVAAVDYKPTGGNGLELAQMLMNSNLTEDVCLSFISQLFRDAEKFSNSLKVCLSAEKLANPNVTKKSLSLLKNVCSKLSIEIRVICYLRNVFDHAWATYEQQVKRTGRTNMFDDFIDSYGYPFDVIGNYSAIFQTNIMFFSYEHVCLVEKNGLIGHFLGLISSDIFLGPDDLRIVNKSLSPECIDLKRLINLCVDNLEFAKIIGSEMSEFFRPFTDKMWVREDLYNVIQQRHYAQLQDVEDHELVRLGRLSMHTDYRWVIDSILLDQTAFKESVNQVVADIEHSSLSGVLSRPRFSIVKQSILDLSTTWKSDVLSGNSLTCIASIY</sequence>
<evidence type="ECO:0000313" key="1">
    <source>
        <dbReference type="EMBL" id="KGF71775.1"/>
    </source>
</evidence>
<proteinExistence type="predicted"/>
<evidence type="ECO:0000313" key="2">
    <source>
        <dbReference type="Proteomes" id="UP000030170"/>
    </source>
</evidence>
<dbReference type="InterPro" id="IPR027417">
    <property type="entry name" value="P-loop_NTPase"/>
</dbReference>
<protein>
    <recommendedName>
        <fullName evidence="3">Sulfotransferase domain-containing protein</fullName>
    </recommendedName>
</protein>
<dbReference type="EMBL" id="JJML01000052">
    <property type="protein sequence ID" value="KGF71775.1"/>
    <property type="molecule type" value="Genomic_DNA"/>
</dbReference>
<dbReference type="Proteomes" id="UP000030170">
    <property type="component" value="Unassembled WGS sequence"/>
</dbReference>
<dbReference type="Gene3D" id="3.40.50.300">
    <property type="entry name" value="P-loop containing nucleotide triphosphate hydrolases"/>
    <property type="match status" value="1"/>
</dbReference>
<keyword evidence="2" id="KW-1185">Reference proteome</keyword>
<evidence type="ECO:0008006" key="3">
    <source>
        <dbReference type="Google" id="ProtNLM"/>
    </source>
</evidence>
<dbReference type="STRING" id="1497020.DO97_15675"/>
<reference evidence="1 2" key="1">
    <citation type="journal article" date="2014" name="Mol. Ecol.">
        <title>Evolution of Synechococcus.</title>
        <authorList>
            <person name="Dvorak P."/>
            <person name="Casamatta D."/>
            <person name="Hasler P."/>
            <person name="Poulickova A."/>
            <person name="Ondrej V."/>
            <person name="Sanges R."/>
        </authorList>
    </citation>
    <scope>NUCLEOTIDE SEQUENCE [LARGE SCALE GENOMIC DNA]</scope>
    <source>
        <strain evidence="1 2">CAUP A 1101</strain>
    </source>
</reference>
<dbReference type="AlphaFoldDB" id="A0A098TGP9"/>
<dbReference type="SUPFAM" id="SSF52540">
    <property type="entry name" value="P-loop containing nucleoside triphosphate hydrolases"/>
    <property type="match status" value="1"/>
</dbReference>
<organism evidence="1 2">
    <name type="scientific">Neosynechococcus sphagnicola sy1</name>
    <dbReference type="NCBI Taxonomy" id="1497020"/>
    <lineage>
        <taxon>Bacteria</taxon>
        <taxon>Bacillati</taxon>
        <taxon>Cyanobacteriota</taxon>
        <taxon>Cyanophyceae</taxon>
        <taxon>Neosynechococcales</taxon>
        <taxon>Neosynechococcaceae</taxon>
        <taxon>Neosynechococcus</taxon>
    </lineage>
</organism>
<comment type="caution">
    <text evidence="1">The sequence shown here is derived from an EMBL/GenBank/DDBJ whole genome shotgun (WGS) entry which is preliminary data.</text>
</comment>
<dbReference type="RefSeq" id="WP_036535838.1">
    <property type="nucleotide sequence ID" value="NZ_JJML01000052.1"/>
</dbReference>
<gene>
    <name evidence="1" type="ORF">DO97_15675</name>
</gene>